<proteinExistence type="predicted"/>
<reference evidence="1 2" key="1">
    <citation type="journal article" date="2015" name="Genome Announc.">
        <title>Closed Genome Sequence of Octadecabacter temperatus SB1, the First Mesophilic Species of the Genus Octadecabacter.</title>
        <authorList>
            <person name="Voget S."/>
            <person name="Billerbeck S."/>
            <person name="Simon M."/>
            <person name="Daniel R."/>
        </authorList>
    </citation>
    <scope>NUCLEOTIDE SEQUENCE [LARGE SCALE GENOMIC DNA]</scope>
    <source>
        <strain evidence="1 2">SB1</strain>
    </source>
</reference>
<dbReference type="AlphaFoldDB" id="A0A0K0Y4I7"/>
<dbReference type="STRING" id="1458307.OSB_12210"/>
<dbReference type="EMBL" id="CP012160">
    <property type="protein sequence ID" value="AKS45776.1"/>
    <property type="molecule type" value="Genomic_DNA"/>
</dbReference>
<dbReference type="KEGG" id="otm:OSB_12210"/>
<dbReference type="EC" id="2.7.7.73" evidence="1"/>
<dbReference type="Proteomes" id="UP000067444">
    <property type="component" value="Chromosome"/>
</dbReference>
<keyword evidence="1" id="KW-0808">Transferase</keyword>
<sequence>MFDYAEFTTRNIGFVTQAEQTKLRDATVFVCGTGGMGGACILGLVRAGVGKLIIADLDEFEVSNLNRQVFAFDHTMDRHKAEATAEIARQINPEIEIEVHHGDWTEQVDALIDRAIIVVNGTDDLGASLLLYRRARALGKTVIDAYASPLPSVYVTAPTDKPHEEKFGYPTIGTDWDKLKDDQINQAFLLESEWVVIHSSSRNYIDLEIVGDVVAGKRSRMSFAPMVITTGQLMCYEVINAVLDRPHGTDNRGYFFNPYKARVERPKPAIVAAIMRPLVRRFLNGLMK</sequence>
<dbReference type="InterPro" id="IPR035985">
    <property type="entry name" value="Ubiquitin-activating_enz"/>
</dbReference>
<dbReference type="PANTHER" id="PTHR43267">
    <property type="entry name" value="TRNA THREONYLCARBAMOYLADENOSINE DEHYDRATASE"/>
    <property type="match status" value="1"/>
</dbReference>
<dbReference type="InterPro" id="IPR000594">
    <property type="entry name" value="ThiF_NAD_FAD-bd"/>
</dbReference>
<dbReference type="OrthoDB" id="272552at2"/>
<dbReference type="PANTHER" id="PTHR43267:SF1">
    <property type="entry name" value="TRNA THREONYLCARBAMOYLADENOSINE DEHYDRATASE"/>
    <property type="match status" value="1"/>
</dbReference>
<evidence type="ECO:0000313" key="1">
    <source>
        <dbReference type="EMBL" id="AKS45776.1"/>
    </source>
</evidence>
<gene>
    <name evidence="1" type="primary">thiF</name>
    <name evidence="1" type="ORF">OSB_12210</name>
</gene>
<dbReference type="PATRIC" id="fig|1458307.3.peg.1235"/>
<dbReference type="InterPro" id="IPR045886">
    <property type="entry name" value="ThiF/MoeB/HesA"/>
</dbReference>
<name>A0A0K0Y4I7_9RHOB</name>
<dbReference type="GO" id="GO:0008641">
    <property type="term" value="F:ubiquitin-like modifier activating enzyme activity"/>
    <property type="evidence" value="ECO:0007669"/>
    <property type="project" value="InterPro"/>
</dbReference>
<dbReference type="Gene3D" id="3.40.50.720">
    <property type="entry name" value="NAD(P)-binding Rossmann-like Domain"/>
    <property type="match status" value="1"/>
</dbReference>
<organism evidence="1 2">
    <name type="scientific">Octadecabacter temperatus</name>
    <dbReference type="NCBI Taxonomy" id="1458307"/>
    <lineage>
        <taxon>Bacteria</taxon>
        <taxon>Pseudomonadati</taxon>
        <taxon>Pseudomonadota</taxon>
        <taxon>Alphaproteobacteria</taxon>
        <taxon>Rhodobacterales</taxon>
        <taxon>Roseobacteraceae</taxon>
        <taxon>Octadecabacter</taxon>
    </lineage>
</organism>
<dbReference type="Pfam" id="PF00899">
    <property type="entry name" value="ThiF"/>
    <property type="match status" value="1"/>
</dbReference>
<dbReference type="GO" id="GO:0061503">
    <property type="term" value="F:tRNA threonylcarbamoyladenosine dehydratase"/>
    <property type="evidence" value="ECO:0007669"/>
    <property type="project" value="TreeGrafter"/>
</dbReference>
<dbReference type="GO" id="GO:0061504">
    <property type="term" value="P:cyclic threonylcarbamoyladenosine biosynthetic process"/>
    <property type="evidence" value="ECO:0007669"/>
    <property type="project" value="TreeGrafter"/>
</dbReference>
<accession>A0A0K0Y4I7</accession>
<dbReference type="GO" id="GO:0016779">
    <property type="term" value="F:nucleotidyltransferase activity"/>
    <property type="evidence" value="ECO:0007669"/>
    <property type="project" value="UniProtKB-KW"/>
</dbReference>
<dbReference type="RefSeq" id="WP_049834135.1">
    <property type="nucleotide sequence ID" value="NZ_CP012160.1"/>
</dbReference>
<keyword evidence="1" id="KW-0548">Nucleotidyltransferase</keyword>
<evidence type="ECO:0000313" key="2">
    <source>
        <dbReference type="Proteomes" id="UP000067444"/>
    </source>
</evidence>
<dbReference type="SUPFAM" id="SSF69572">
    <property type="entry name" value="Activating enzymes of the ubiquitin-like proteins"/>
    <property type="match status" value="1"/>
</dbReference>
<protein>
    <submittedName>
        <fullName evidence="1">Sulfur carrier protein ThiS adenylyltransferase</fullName>
        <ecNumber evidence="1">2.7.7.73</ecNumber>
    </submittedName>
</protein>
<keyword evidence="2" id="KW-1185">Reference proteome</keyword>